<evidence type="ECO:0000313" key="5">
    <source>
        <dbReference type="Proteomes" id="UP000001542"/>
    </source>
</evidence>
<feature type="domain" description="EF-hand" evidence="3">
    <location>
        <begin position="7"/>
        <end position="42"/>
    </location>
</feature>
<dbReference type="InterPro" id="IPR050230">
    <property type="entry name" value="CALM/Myosin/TropC-like"/>
</dbReference>
<keyword evidence="1" id="KW-0677">Repeat</keyword>
<dbReference type="SUPFAM" id="SSF47473">
    <property type="entry name" value="EF-hand"/>
    <property type="match status" value="1"/>
</dbReference>
<dbReference type="PANTHER" id="PTHR23048:SF59">
    <property type="entry name" value="EF-HAND SUPERFAMILY PROTEIN"/>
    <property type="match status" value="1"/>
</dbReference>
<keyword evidence="5" id="KW-1185">Reference proteome</keyword>
<accession>A2DAA5</accession>
<dbReference type="InterPro" id="IPR002048">
    <property type="entry name" value="EF_hand_dom"/>
</dbReference>
<dbReference type="EMBL" id="DS113182">
    <property type="protein sequence ID" value="EAY22753.1"/>
    <property type="molecule type" value="Genomic_DNA"/>
</dbReference>
<dbReference type="Proteomes" id="UP000001542">
    <property type="component" value="Unassembled WGS sequence"/>
</dbReference>
<evidence type="ECO:0000313" key="4">
    <source>
        <dbReference type="EMBL" id="EAY22753.1"/>
    </source>
</evidence>
<dbReference type="AlphaFoldDB" id="A2DAA5"/>
<dbReference type="Gene3D" id="1.10.238.10">
    <property type="entry name" value="EF-hand"/>
    <property type="match status" value="2"/>
</dbReference>
<dbReference type="STRING" id="5722.A2DAA5"/>
<dbReference type="GO" id="GO:0005509">
    <property type="term" value="F:calcium ion binding"/>
    <property type="evidence" value="ECO:0007669"/>
    <property type="project" value="InterPro"/>
</dbReference>
<dbReference type="CDD" id="cd00051">
    <property type="entry name" value="EFh"/>
    <property type="match status" value="1"/>
</dbReference>
<proteinExistence type="predicted"/>
<sequence>MSKLTLDQRAEIKMAFRTFDPNKTEIISKKDFSNALRTMGFYLSDQEIDKYMQGKTNGMDYPTFKSITTNLILNRTQKQELKRMFLMFDTDHDGYISVHNLMEVCKKCGDKSSETLLKRMINDFDKSGRGKIDEHDFVAIFSE</sequence>
<reference evidence="4" key="2">
    <citation type="journal article" date="2007" name="Science">
        <title>Draft genome sequence of the sexually transmitted pathogen Trichomonas vaginalis.</title>
        <authorList>
            <person name="Carlton J.M."/>
            <person name="Hirt R.P."/>
            <person name="Silva J.C."/>
            <person name="Delcher A.L."/>
            <person name="Schatz M."/>
            <person name="Zhao Q."/>
            <person name="Wortman J.R."/>
            <person name="Bidwell S.L."/>
            <person name="Alsmark U.C.M."/>
            <person name="Besteiro S."/>
            <person name="Sicheritz-Ponten T."/>
            <person name="Noel C.J."/>
            <person name="Dacks J.B."/>
            <person name="Foster P.G."/>
            <person name="Simillion C."/>
            <person name="Van de Peer Y."/>
            <person name="Miranda-Saavedra D."/>
            <person name="Barton G.J."/>
            <person name="Westrop G.D."/>
            <person name="Mueller S."/>
            <person name="Dessi D."/>
            <person name="Fiori P.L."/>
            <person name="Ren Q."/>
            <person name="Paulsen I."/>
            <person name="Zhang H."/>
            <person name="Bastida-Corcuera F.D."/>
            <person name="Simoes-Barbosa A."/>
            <person name="Brown M.T."/>
            <person name="Hayes R.D."/>
            <person name="Mukherjee M."/>
            <person name="Okumura C.Y."/>
            <person name="Schneider R."/>
            <person name="Smith A.J."/>
            <person name="Vanacova S."/>
            <person name="Villalvazo M."/>
            <person name="Haas B.J."/>
            <person name="Pertea M."/>
            <person name="Feldblyum T.V."/>
            <person name="Utterback T.R."/>
            <person name="Shu C.L."/>
            <person name="Osoegawa K."/>
            <person name="de Jong P.J."/>
            <person name="Hrdy I."/>
            <person name="Horvathova L."/>
            <person name="Zubacova Z."/>
            <person name="Dolezal P."/>
            <person name="Malik S.B."/>
            <person name="Logsdon J.M. Jr."/>
            <person name="Henze K."/>
            <person name="Gupta A."/>
            <person name="Wang C.C."/>
            <person name="Dunne R.L."/>
            <person name="Upcroft J.A."/>
            <person name="Upcroft P."/>
            <person name="White O."/>
            <person name="Salzberg S.L."/>
            <person name="Tang P."/>
            <person name="Chiu C.-H."/>
            <person name="Lee Y.-S."/>
            <person name="Embley T.M."/>
            <person name="Coombs G.H."/>
            <person name="Mottram J.C."/>
            <person name="Tachezy J."/>
            <person name="Fraser-Liggett C.M."/>
            <person name="Johnson P.J."/>
        </authorList>
    </citation>
    <scope>NUCLEOTIDE SEQUENCE [LARGE SCALE GENOMIC DNA]</scope>
    <source>
        <strain evidence="4">G3</strain>
    </source>
</reference>
<feature type="domain" description="EF-hand" evidence="3">
    <location>
        <begin position="76"/>
        <end position="111"/>
    </location>
</feature>
<dbReference type="PANTHER" id="PTHR23048">
    <property type="entry name" value="MYOSIN LIGHT CHAIN 1, 3"/>
    <property type="match status" value="1"/>
</dbReference>
<evidence type="ECO:0000256" key="2">
    <source>
        <dbReference type="ARBA" id="ARBA00022837"/>
    </source>
</evidence>
<dbReference type="VEuPathDB" id="TrichDB:TVAG_476820"/>
<dbReference type="RefSeq" id="XP_001583739.1">
    <property type="nucleotide sequence ID" value="XM_001583689.1"/>
</dbReference>
<dbReference type="Pfam" id="PF13499">
    <property type="entry name" value="EF-hand_7"/>
    <property type="match status" value="1"/>
</dbReference>
<protein>
    <submittedName>
        <fullName evidence="4">EF hand family protein</fullName>
    </submittedName>
</protein>
<dbReference type="OrthoDB" id="26525at2759"/>
<dbReference type="FunFam" id="1.10.238.10:FF:000003">
    <property type="entry name" value="Calmodulin A"/>
    <property type="match status" value="1"/>
</dbReference>
<name>A2DAA5_TRIV3</name>
<organism evidence="4 5">
    <name type="scientific">Trichomonas vaginalis (strain ATCC PRA-98 / G3)</name>
    <dbReference type="NCBI Taxonomy" id="412133"/>
    <lineage>
        <taxon>Eukaryota</taxon>
        <taxon>Metamonada</taxon>
        <taxon>Parabasalia</taxon>
        <taxon>Trichomonadida</taxon>
        <taxon>Trichomonadidae</taxon>
        <taxon>Trichomonas</taxon>
    </lineage>
</organism>
<dbReference type="PROSITE" id="PS50222">
    <property type="entry name" value="EF_HAND_2"/>
    <property type="match status" value="3"/>
</dbReference>
<feature type="domain" description="EF-hand" evidence="3">
    <location>
        <begin position="112"/>
        <end position="143"/>
    </location>
</feature>
<dbReference type="SMART" id="SM00054">
    <property type="entry name" value="EFh"/>
    <property type="match status" value="3"/>
</dbReference>
<reference evidence="4" key="1">
    <citation type="submission" date="2006-10" db="EMBL/GenBank/DDBJ databases">
        <authorList>
            <person name="Amadeo P."/>
            <person name="Zhao Q."/>
            <person name="Wortman J."/>
            <person name="Fraser-Liggett C."/>
            <person name="Carlton J."/>
        </authorList>
    </citation>
    <scope>NUCLEOTIDE SEQUENCE</scope>
    <source>
        <strain evidence="4">G3</strain>
    </source>
</reference>
<dbReference type="KEGG" id="tva:5468311"/>
<dbReference type="SMR" id="A2DAA5"/>
<evidence type="ECO:0000259" key="3">
    <source>
        <dbReference type="PROSITE" id="PS50222"/>
    </source>
</evidence>
<dbReference type="InterPro" id="IPR011992">
    <property type="entry name" value="EF-hand-dom_pair"/>
</dbReference>
<dbReference type="VEuPathDB" id="TrichDB:TVAGG3_0266870"/>
<dbReference type="InParanoid" id="A2DAA5"/>
<dbReference type="Pfam" id="PF13405">
    <property type="entry name" value="EF-hand_6"/>
    <property type="match status" value="1"/>
</dbReference>
<evidence type="ECO:0000256" key="1">
    <source>
        <dbReference type="ARBA" id="ARBA00022737"/>
    </source>
</evidence>
<dbReference type="eggNOG" id="KOG0028">
    <property type="taxonomic scope" value="Eukaryota"/>
</dbReference>
<gene>
    <name evidence="4" type="ORF">TVAG_476820</name>
</gene>
<keyword evidence="2" id="KW-0106">Calcium</keyword>